<dbReference type="AlphaFoldDB" id="A0A2H0YU80"/>
<evidence type="ECO:0000313" key="2">
    <source>
        <dbReference type="EMBL" id="PIS41996.1"/>
    </source>
</evidence>
<accession>A0A2H0YU80</accession>
<dbReference type="EMBL" id="PEXV01000004">
    <property type="protein sequence ID" value="PIS41996.1"/>
    <property type="molecule type" value="Genomic_DNA"/>
</dbReference>
<evidence type="ECO:0000256" key="1">
    <source>
        <dbReference type="SAM" id="MobiDB-lite"/>
    </source>
</evidence>
<feature type="region of interest" description="Disordered" evidence="1">
    <location>
        <begin position="70"/>
        <end position="93"/>
    </location>
</feature>
<comment type="caution">
    <text evidence="2">The sequence shown here is derived from an EMBL/GenBank/DDBJ whole genome shotgun (WGS) entry which is preliminary data.</text>
</comment>
<evidence type="ECO:0000313" key="3">
    <source>
        <dbReference type="Proteomes" id="UP000228711"/>
    </source>
</evidence>
<protein>
    <submittedName>
        <fullName evidence="2">Uncharacterized protein</fullName>
    </submittedName>
</protein>
<dbReference type="Proteomes" id="UP000228711">
    <property type="component" value="Unassembled WGS sequence"/>
</dbReference>
<name>A0A2H0YU80_9BACT</name>
<gene>
    <name evidence="2" type="ORF">COT25_00070</name>
</gene>
<proteinExistence type="predicted"/>
<reference evidence="3" key="1">
    <citation type="submission" date="2017-09" db="EMBL/GenBank/DDBJ databases">
        <title>Depth-based differentiation of microbial function through sediment-hosted aquifers and enrichment of novel symbionts in the deep terrestrial subsurface.</title>
        <authorList>
            <person name="Probst A.J."/>
            <person name="Ladd B."/>
            <person name="Jarett J.K."/>
            <person name="Geller-Mcgrath D.E."/>
            <person name="Sieber C.M.K."/>
            <person name="Emerson J.B."/>
            <person name="Anantharaman K."/>
            <person name="Thomas B.C."/>
            <person name="Malmstrom R."/>
            <person name="Stieglmeier M."/>
            <person name="Klingl A."/>
            <person name="Woyke T."/>
            <person name="Ryan C.M."/>
            <person name="Banfield J.F."/>
        </authorList>
    </citation>
    <scope>NUCLEOTIDE SEQUENCE [LARGE SCALE GENOMIC DNA]</scope>
</reference>
<sequence length="93" mass="10557">MFLHDHDLIGVGSIYGQFNWDVDKSAPPPPTPIVITEKPLVFEGLNLFRFETDVENKRLVARKNCPVRRHDRNRPRSAYAGQCRSEAGKADGH</sequence>
<organism evidence="2 3">
    <name type="scientific">Candidatus Kerfeldbacteria bacterium CG08_land_8_20_14_0_20_42_7</name>
    <dbReference type="NCBI Taxonomy" id="2014245"/>
    <lineage>
        <taxon>Bacteria</taxon>
        <taxon>Candidatus Kerfeldiibacteriota</taxon>
    </lineage>
</organism>